<feature type="domain" description="FAD dependent oxidoreductase" evidence="2">
    <location>
        <begin position="32"/>
        <end position="380"/>
    </location>
</feature>
<dbReference type="InterPro" id="IPR036188">
    <property type="entry name" value="FAD/NAD-bd_sf"/>
</dbReference>
<evidence type="ECO:0000313" key="4">
    <source>
        <dbReference type="Proteomes" id="UP000215633"/>
    </source>
</evidence>
<dbReference type="RefSeq" id="WP_094807207.1">
    <property type="nucleotide sequence ID" value="NZ_NEVT01000006.1"/>
</dbReference>
<dbReference type="GO" id="GO:0005737">
    <property type="term" value="C:cytoplasm"/>
    <property type="evidence" value="ECO:0007669"/>
    <property type="project" value="TreeGrafter"/>
</dbReference>
<comment type="caution">
    <text evidence="3">The sequence shown here is derived from an EMBL/GenBank/DDBJ whole genome shotgun (WGS) entry which is preliminary data.</text>
</comment>
<evidence type="ECO:0000256" key="1">
    <source>
        <dbReference type="ARBA" id="ARBA00023002"/>
    </source>
</evidence>
<dbReference type="SUPFAM" id="SSF51905">
    <property type="entry name" value="FAD/NAD(P)-binding domain"/>
    <property type="match status" value="1"/>
</dbReference>
<organism evidence="3 4">
    <name type="scientific">Bordetella genomosp. 2</name>
    <dbReference type="NCBI Taxonomy" id="1983456"/>
    <lineage>
        <taxon>Bacteria</taxon>
        <taxon>Pseudomonadati</taxon>
        <taxon>Pseudomonadota</taxon>
        <taxon>Betaproteobacteria</taxon>
        <taxon>Burkholderiales</taxon>
        <taxon>Alcaligenaceae</taxon>
        <taxon>Bordetella</taxon>
    </lineage>
</organism>
<dbReference type="Gene3D" id="3.30.9.10">
    <property type="entry name" value="D-Amino Acid Oxidase, subunit A, domain 2"/>
    <property type="match status" value="1"/>
</dbReference>
<reference evidence="4" key="1">
    <citation type="submission" date="2017-05" db="EMBL/GenBank/DDBJ databases">
        <title>Complete and WGS of Bordetella genogroups.</title>
        <authorList>
            <person name="Spilker T."/>
            <person name="Lipuma J."/>
        </authorList>
    </citation>
    <scope>NUCLEOTIDE SEQUENCE [LARGE SCALE GENOMIC DNA]</scope>
    <source>
        <strain evidence="4">AU8256</strain>
    </source>
</reference>
<dbReference type="InterPro" id="IPR006076">
    <property type="entry name" value="FAD-dep_OxRdtase"/>
</dbReference>
<dbReference type="PANTHER" id="PTHR13847">
    <property type="entry name" value="SARCOSINE DEHYDROGENASE-RELATED"/>
    <property type="match status" value="1"/>
</dbReference>
<dbReference type="EMBL" id="NEVT01000006">
    <property type="protein sequence ID" value="OZI76657.1"/>
    <property type="molecule type" value="Genomic_DNA"/>
</dbReference>
<protein>
    <submittedName>
        <fullName evidence="3">FAD-dependent oxidoreductase</fullName>
    </submittedName>
</protein>
<name>A0A261VS35_9BORD</name>
<dbReference type="Gene3D" id="3.50.50.60">
    <property type="entry name" value="FAD/NAD(P)-binding domain"/>
    <property type="match status" value="1"/>
</dbReference>
<keyword evidence="4" id="KW-1185">Reference proteome</keyword>
<sequence length="429" mass="47502">MVSDYIDTFYKRTLGDAHTRYDALAGLADTEVCVVGGGLAGLTAALELARRGRQVTLLEARRVGWGASGRNGGSVSPAFSAGADLIRKRVGQRGYEALYRLSIEGVEIIRANIRDLAIDDARKVDGRLRVLRYDDTDALRRYCDEQRQFGRDVQLLARDEVRELLRSEAYFQGIYDPASFHFHPLNYARALARECVRLGVRIHEDSPVRSADLAGAVKRLATPEATIEAQTVLIATGGYTDGLVPALRRAMLPIATYIMLTEPLGERVREAICTDAAIGDTRRAGNYYRVVEGGRISWGSHITTRIDDPPDLAESLRAELLSVYPQLAGVRVEVAWSGRMSYARHLMPQIGRLQPGVWYCTAFGGHGMNTTAIGGRVVAEGICGESERYRQFAPFGLDWNGGPLGTAAVQMTYWSYQARDWLRERRSRA</sequence>
<accession>A0A261VS35</accession>
<dbReference type="Pfam" id="PF01266">
    <property type="entry name" value="DAO"/>
    <property type="match status" value="1"/>
</dbReference>
<dbReference type="AlphaFoldDB" id="A0A261VS35"/>
<evidence type="ECO:0000259" key="2">
    <source>
        <dbReference type="Pfam" id="PF01266"/>
    </source>
</evidence>
<proteinExistence type="predicted"/>
<dbReference type="PANTHER" id="PTHR13847:SF281">
    <property type="entry name" value="FAD DEPENDENT OXIDOREDUCTASE DOMAIN-CONTAINING PROTEIN"/>
    <property type="match status" value="1"/>
</dbReference>
<gene>
    <name evidence="3" type="ORF">CAL24_16275</name>
</gene>
<dbReference type="GO" id="GO:0016491">
    <property type="term" value="F:oxidoreductase activity"/>
    <property type="evidence" value="ECO:0007669"/>
    <property type="project" value="UniProtKB-KW"/>
</dbReference>
<evidence type="ECO:0000313" key="3">
    <source>
        <dbReference type="EMBL" id="OZI76657.1"/>
    </source>
</evidence>
<keyword evidence="1" id="KW-0560">Oxidoreductase</keyword>
<dbReference type="Proteomes" id="UP000215633">
    <property type="component" value="Unassembled WGS sequence"/>
</dbReference>